<reference evidence="2 3" key="1">
    <citation type="submission" date="2019-05" db="EMBL/GenBank/DDBJ databases">
        <title>Another draft genome of Portunus trituberculatus and its Hox gene families provides insights of decapod evolution.</title>
        <authorList>
            <person name="Jeong J.-H."/>
            <person name="Song I."/>
            <person name="Kim S."/>
            <person name="Choi T."/>
            <person name="Kim D."/>
            <person name="Ryu S."/>
            <person name="Kim W."/>
        </authorList>
    </citation>
    <scope>NUCLEOTIDE SEQUENCE [LARGE SCALE GENOMIC DNA]</scope>
    <source>
        <tissue evidence="2">Muscle</tissue>
    </source>
</reference>
<organism evidence="2 3">
    <name type="scientific">Portunus trituberculatus</name>
    <name type="common">Swimming crab</name>
    <name type="synonym">Neptunus trituberculatus</name>
    <dbReference type="NCBI Taxonomy" id="210409"/>
    <lineage>
        <taxon>Eukaryota</taxon>
        <taxon>Metazoa</taxon>
        <taxon>Ecdysozoa</taxon>
        <taxon>Arthropoda</taxon>
        <taxon>Crustacea</taxon>
        <taxon>Multicrustacea</taxon>
        <taxon>Malacostraca</taxon>
        <taxon>Eumalacostraca</taxon>
        <taxon>Eucarida</taxon>
        <taxon>Decapoda</taxon>
        <taxon>Pleocyemata</taxon>
        <taxon>Brachyura</taxon>
        <taxon>Eubrachyura</taxon>
        <taxon>Portunoidea</taxon>
        <taxon>Portunidae</taxon>
        <taxon>Portuninae</taxon>
        <taxon>Portunus</taxon>
    </lineage>
</organism>
<evidence type="ECO:0000256" key="1">
    <source>
        <dbReference type="SAM" id="MobiDB-lite"/>
    </source>
</evidence>
<proteinExistence type="predicted"/>
<evidence type="ECO:0000313" key="3">
    <source>
        <dbReference type="Proteomes" id="UP000324222"/>
    </source>
</evidence>
<evidence type="ECO:0000313" key="2">
    <source>
        <dbReference type="EMBL" id="MPC68414.1"/>
    </source>
</evidence>
<keyword evidence="3" id="KW-1185">Reference proteome</keyword>
<comment type="caution">
    <text evidence="2">The sequence shown here is derived from an EMBL/GenBank/DDBJ whole genome shotgun (WGS) entry which is preliminary data.</text>
</comment>
<feature type="region of interest" description="Disordered" evidence="1">
    <location>
        <begin position="1"/>
        <end position="24"/>
    </location>
</feature>
<accession>A0A5B7HIJ1</accession>
<dbReference type="Proteomes" id="UP000324222">
    <property type="component" value="Unassembled WGS sequence"/>
</dbReference>
<protein>
    <submittedName>
        <fullName evidence="2">Uncharacterized protein</fullName>
    </submittedName>
</protein>
<name>A0A5B7HIJ1_PORTR</name>
<sequence>MNVRKEDDPRRRRREGREPRRGEACAEPYCLGGGAHVSPRLLRPFPPCLLVKGVRSVSLPSSASLPVSWQGAGSSRARHGSGKVDKLDKKRDFGIPGSARMYHPEEAPNSHLFTVNRPVLKSFTA</sequence>
<dbReference type="AlphaFoldDB" id="A0A5B7HIJ1"/>
<dbReference type="EMBL" id="VSRR010027809">
    <property type="protein sequence ID" value="MPC68414.1"/>
    <property type="molecule type" value="Genomic_DNA"/>
</dbReference>
<feature type="region of interest" description="Disordered" evidence="1">
    <location>
        <begin position="61"/>
        <end position="90"/>
    </location>
</feature>
<feature type="compositionally biased region" description="Low complexity" evidence="1">
    <location>
        <begin position="61"/>
        <end position="75"/>
    </location>
</feature>
<gene>
    <name evidence="2" type="ORF">E2C01_062616</name>
</gene>